<name>A0A3D9T2W4_9ACTN</name>
<evidence type="ECO:0000313" key="2">
    <source>
        <dbReference type="EMBL" id="REE99104.1"/>
    </source>
</evidence>
<evidence type="ECO:0000313" key="3">
    <source>
        <dbReference type="Proteomes" id="UP000256661"/>
    </source>
</evidence>
<evidence type="ECO:0000259" key="1">
    <source>
        <dbReference type="Pfam" id="PF21806"/>
    </source>
</evidence>
<dbReference type="RefSeq" id="WP_116024461.1">
    <property type="nucleotide sequence ID" value="NZ_QTTT01000001.1"/>
</dbReference>
<dbReference type="AlphaFoldDB" id="A0A3D9T2W4"/>
<feature type="domain" description="DUF6879" evidence="1">
    <location>
        <begin position="7"/>
        <end position="173"/>
    </location>
</feature>
<reference evidence="2 3" key="1">
    <citation type="submission" date="2018-08" db="EMBL/GenBank/DDBJ databases">
        <title>Sequencing the genomes of 1000 actinobacteria strains.</title>
        <authorList>
            <person name="Klenk H.-P."/>
        </authorList>
    </citation>
    <scope>NUCLEOTIDE SEQUENCE [LARGE SCALE GENOMIC DNA]</scope>
    <source>
        <strain evidence="2 3">DSM 43927</strain>
    </source>
</reference>
<dbReference type="EMBL" id="QTTT01000001">
    <property type="protein sequence ID" value="REE99104.1"/>
    <property type="molecule type" value="Genomic_DNA"/>
</dbReference>
<organism evidence="2 3">
    <name type="scientific">Thermomonospora umbrina</name>
    <dbReference type="NCBI Taxonomy" id="111806"/>
    <lineage>
        <taxon>Bacteria</taxon>
        <taxon>Bacillati</taxon>
        <taxon>Actinomycetota</taxon>
        <taxon>Actinomycetes</taxon>
        <taxon>Streptosporangiales</taxon>
        <taxon>Thermomonosporaceae</taxon>
        <taxon>Thermomonospora</taxon>
    </lineage>
</organism>
<proteinExistence type="predicted"/>
<dbReference type="OrthoDB" id="3821358at2"/>
<dbReference type="InterPro" id="IPR049244">
    <property type="entry name" value="DUF6879"/>
</dbReference>
<gene>
    <name evidence="2" type="ORF">DFJ69_4610</name>
</gene>
<sequence length="174" mass="20617">MLLDNEAWRKHFDSFKNSAFRLETRPVYTMPGEREPFSRFLAGEPCPPTHNEVWRERLTNYRATGRTVGRVRLVRRPFTDYIRYQFAWAYPLNVQAGEDIRILDITDRGDLDLPDQDFWAFDVMSDHPSIVRLTYRPDGTQIGRELLDNPDTEMFIRYRDTALRDAVPLGQYRV</sequence>
<keyword evidence="3" id="KW-1185">Reference proteome</keyword>
<accession>A0A3D9T2W4</accession>
<comment type="caution">
    <text evidence="2">The sequence shown here is derived from an EMBL/GenBank/DDBJ whole genome shotgun (WGS) entry which is preliminary data.</text>
</comment>
<protein>
    <recommendedName>
        <fullName evidence="1">DUF6879 domain-containing protein</fullName>
    </recommendedName>
</protein>
<dbReference type="Pfam" id="PF21806">
    <property type="entry name" value="DUF6879"/>
    <property type="match status" value="1"/>
</dbReference>
<dbReference type="Proteomes" id="UP000256661">
    <property type="component" value="Unassembled WGS sequence"/>
</dbReference>